<proteinExistence type="predicted"/>
<dbReference type="Proteomes" id="UP000593576">
    <property type="component" value="Unassembled WGS sequence"/>
</dbReference>
<accession>A0A7J9KIZ6</accession>
<dbReference type="GO" id="GO:0003676">
    <property type="term" value="F:nucleic acid binding"/>
    <property type="evidence" value="ECO:0007669"/>
    <property type="project" value="InterPro"/>
</dbReference>
<protein>
    <recommendedName>
        <fullName evidence="1">RNase H type-1 domain-containing protein</fullName>
    </recommendedName>
</protein>
<dbReference type="InterPro" id="IPR052929">
    <property type="entry name" value="RNase_H-like_EbsB-rel"/>
</dbReference>
<dbReference type="AlphaFoldDB" id="A0A7J9KIZ6"/>
<dbReference type="Gene3D" id="3.30.420.10">
    <property type="entry name" value="Ribonuclease H-like superfamily/Ribonuclease H"/>
    <property type="match status" value="1"/>
</dbReference>
<dbReference type="PANTHER" id="PTHR47074:SF61">
    <property type="entry name" value="RNASE H TYPE-1 DOMAIN-CONTAINING PROTEIN"/>
    <property type="match status" value="1"/>
</dbReference>
<gene>
    <name evidence="2" type="ORF">Goshw_000500</name>
</gene>
<name>A0A7J9KIZ6_GOSSC</name>
<feature type="domain" description="RNase H type-1" evidence="1">
    <location>
        <begin position="75"/>
        <end position="155"/>
    </location>
</feature>
<feature type="non-terminal residue" evidence="2">
    <location>
        <position position="159"/>
    </location>
</feature>
<organism evidence="2 3">
    <name type="scientific">Gossypium schwendimanii</name>
    <name type="common">Cotton</name>
    <dbReference type="NCBI Taxonomy" id="34291"/>
    <lineage>
        <taxon>Eukaryota</taxon>
        <taxon>Viridiplantae</taxon>
        <taxon>Streptophyta</taxon>
        <taxon>Embryophyta</taxon>
        <taxon>Tracheophyta</taxon>
        <taxon>Spermatophyta</taxon>
        <taxon>Magnoliopsida</taxon>
        <taxon>eudicotyledons</taxon>
        <taxon>Gunneridae</taxon>
        <taxon>Pentapetalae</taxon>
        <taxon>rosids</taxon>
        <taxon>malvids</taxon>
        <taxon>Malvales</taxon>
        <taxon>Malvaceae</taxon>
        <taxon>Malvoideae</taxon>
        <taxon>Gossypium</taxon>
    </lineage>
</organism>
<evidence type="ECO:0000313" key="3">
    <source>
        <dbReference type="Proteomes" id="UP000593576"/>
    </source>
</evidence>
<keyword evidence="3" id="KW-1185">Reference proteome</keyword>
<reference evidence="2 3" key="1">
    <citation type="journal article" date="2019" name="Genome Biol. Evol.">
        <title>Insights into the evolution of the New World diploid cottons (Gossypium, subgenus Houzingenia) based on genome sequencing.</title>
        <authorList>
            <person name="Grover C.E."/>
            <person name="Arick M.A. 2nd"/>
            <person name="Thrash A."/>
            <person name="Conover J.L."/>
            <person name="Sanders W.S."/>
            <person name="Peterson D.G."/>
            <person name="Frelichowski J.E."/>
            <person name="Scheffler J.A."/>
            <person name="Scheffler B.E."/>
            <person name="Wendel J.F."/>
        </authorList>
    </citation>
    <scope>NUCLEOTIDE SEQUENCE [LARGE SCALE GENOMIC DNA]</scope>
    <source>
        <strain evidence="2">1</strain>
        <tissue evidence="2">Leaf</tissue>
    </source>
</reference>
<dbReference type="InterPro" id="IPR036397">
    <property type="entry name" value="RNaseH_sf"/>
</dbReference>
<evidence type="ECO:0000313" key="2">
    <source>
        <dbReference type="EMBL" id="MBA0846326.1"/>
    </source>
</evidence>
<dbReference type="OrthoDB" id="1001836at2759"/>
<dbReference type="InterPro" id="IPR002156">
    <property type="entry name" value="RNaseH_domain"/>
</dbReference>
<dbReference type="PANTHER" id="PTHR47074">
    <property type="entry name" value="BNAC02G40300D PROTEIN"/>
    <property type="match status" value="1"/>
</dbReference>
<evidence type="ECO:0000259" key="1">
    <source>
        <dbReference type="Pfam" id="PF13456"/>
    </source>
</evidence>
<comment type="caution">
    <text evidence="2">The sequence shown here is derived from an EMBL/GenBank/DDBJ whole genome shotgun (WGS) entry which is preliminary data.</text>
</comment>
<dbReference type="EMBL" id="JABFAF010000001">
    <property type="protein sequence ID" value="MBA0846326.1"/>
    <property type="molecule type" value="Genomic_DNA"/>
</dbReference>
<dbReference type="GO" id="GO:0004523">
    <property type="term" value="F:RNA-DNA hybrid ribonuclease activity"/>
    <property type="evidence" value="ECO:0007669"/>
    <property type="project" value="InterPro"/>
</dbReference>
<sequence length="159" mass="17524">MVRTDNVDYSATHFGLSGVREIKKIHEGQNSFGKELADKIMSFVQENEALSNRSLTKHLSSLEWRALENHVVHINFDAAFSQQLFRYASGLVARNERGVIVSKSANRIASSFAVEAFACSQAVRLGMGMGVDAVEIEGDTLIVIKKCQSNVEDKSNISC</sequence>
<dbReference type="Pfam" id="PF13456">
    <property type="entry name" value="RVT_3"/>
    <property type="match status" value="1"/>
</dbReference>